<accession>A0A7W6ERH4</accession>
<proteinExistence type="predicted"/>
<sequence>MKIKLIAVCCVALMTSCGQDKAAVENAEKEVFAVHDEIMPQMSQLMEYKNGLSIEITKLDSLLKIKSNDSLQKRKDEALAISTTLQEADKGMMDWMHDYRGDSLKALGSEEAIKAMSAEKTKINTVRDKMREGMDKAKTFLGK</sequence>
<feature type="chain" id="PRO_5030650831" evidence="1">
    <location>
        <begin position="23"/>
        <end position="143"/>
    </location>
</feature>
<reference evidence="2 3" key="1">
    <citation type="submission" date="2020-08" db="EMBL/GenBank/DDBJ databases">
        <title>Genomic Encyclopedia of Type Strains, Phase IV (KMG-IV): sequencing the most valuable type-strain genomes for metagenomic binning, comparative biology and taxonomic classification.</title>
        <authorList>
            <person name="Goeker M."/>
        </authorList>
    </citation>
    <scope>NUCLEOTIDE SEQUENCE [LARGE SCALE GENOMIC DNA]</scope>
    <source>
        <strain evidence="2 3">DSM 17976</strain>
    </source>
</reference>
<name>A0A7W6ERH4_9BACT</name>
<comment type="caution">
    <text evidence="2">The sequence shown here is derived from an EMBL/GenBank/DDBJ whole genome shotgun (WGS) entry which is preliminary data.</text>
</comment>
<dbReference type="AlphaFoldDB" id="A0A7W6ERH4"/>
<evidence type="ECO:0000313" key="2">
    <source>
        <dbReference type="EMBL" id="MBB3839548.1"/>
    </source>
</evidence>
<dbReference type="RefSeq" id="WP_183975920.1">
    <property type="nucleotide sequence ID" value="NZ_JACIBY010000007.1"/>
</dbReference>
<organism evidence="2 3">
    <name type="scientific">Runella defluvii</name>
    <dbReference type="NCBI Taxonomy" id="370973"/>
    <lineage>
        <taxon>Bacteria</taxon>
        <taxon>Pseudomonadati</taxon>
        <taxon>Bacteroidota</taxon>
        <taxon>Cytophagia</taxon>
        <taxon>Cytophagales</taxon>
        <taxon>Spirosomataceae</taxon>
        <taxon>Runella</taxon>
    </lineage>
</organism>
<keyword evidence="3" id="KW-1185">Reference proteome</keyword>
<feature type="signal peptide" evidence="1">
    <location>
        <begin position="1"/>
        <end position="22"/>
    </location>
</feature>
<evidence type="ECO:0000313" key="3">
    <source>
        <dbReference type="Proteomes" id="UP000541352"/>
    </source>
</evidence>
<dbReference type="EMBL" id="JACIBY010000007">
    <property type="protein sequence ID" value="MBB3839548.1"/>
    <property type="molecule type" value="Genomic_DNA"/>
</dbReference>
<dbReference type="PROSITE" id="PS51257">
    <property type="entry name" value="PROKAR_LIPOPROTEIN"/>
    <property type="match status" value="1"/>
</dbReference>
<keyword evidence="1" id="KW-0732">Signal</keyword>
<gene>
    <name evidence="2" type="ORF">FHS57_003557</name>
</gene>
<dbReference type="Proteomes" id="UP000541352">
    <property type="component" value="Unassembled WGS sequence"/>
</dbReference>
<protein>
    <submittedName>
        <fullName evidence="2">Soluble cytochrome b562</fullName>
    </submittedName>
</protein>
<evidence type="ECO:0000256" key="1">
    <source>
        <dbReference type="SAM" id="SignalP"/>
    </source>
</evidence>